<evidence type="ECO:0000313" key="1">
    <source>
        <dbReference type="EMBL" id="CAK5021548.1"/>
    </source>
</evidence>
<evidence type="ECO:0000313" key="2">
    <source>
        <dbReference type="Proteomes" id="UP001497535"/>
    </source>
</evidence>
<comment type="caution">
    <text evidence="1">The sequence shown here is derived from an EMBL/GenBank/DDBJ whole genome shotgun (WGS) entry which is preliminary data.</text>
</comment>
<accession>A0ACB0XXG8</accession>
<dbReference type="Proteomes" id="UP001497535">
    <property type="component" value="Unassembled WGS sequence"/>
</dbReference>
<reference evidence="1" key="1">
    <citation type="submission" date="2023-11" db="EMBL/GenBank/DDBJ databases">
        <authorList>
            <person name="Poullet M."/>
        </authorList>
    </citation>
    <scope>NUCLEOTIDE SEQUENCE</scope>
    <source>
        <strain evidence="1">E1834</strain>
    </source>
</reference>
<keyword evidence="2" id="KW-1185">Reference proteome</keyword>
<sequence>MLSSFWFYQTPTTPRRFFSREEKREREEVGKEREEEYDARDINFSLSSYRYRLVSFYRTNSR</sequence>
<proteinExistence type="predicted"/>
<organism evidence="1 2">
    <name type="scientific">Meloidogyne enterolobii</name>
    <name type="common">Root-knot nematode worm</name>
    <name type="synonym">Meloidogyne mayaguensis</name>
    <dbReference type="NCBI Taxonomy" id="390850"/>
    <lineage>
        <taxon>Eukaryota</taxon>
        <taxon>Metazoa</taxon>
        <taxon>Ecdysozoa</taxon>
        <taxon>Nematoda</taxon>
        <taxon>Chromadorea</taxon>
        <taxon>Rhabditida</taxon>
        <taxon>Tylenchina</taxon>
        <taxon>Tylenchomorpha</taxon>
        <taxon>Tylenchoidea</taxon>
        <taxon>Meloidogynidae</taxon>
        <taxon>Meloidogyninae</taxon>
        <taxon>Meloidogyne</taxon>
    </lineage>
</organism>
<dbReference type="EMBL" id="CAVMJV010000003">
    <property type="protein sequence ID" value="CAK5021548.1"/>
    <property type="molecule type" value="Genomic_DNA"/>
</dbReference>
<protein>
    <submittedName>
        <fullName evidence="1">Uncharacterized protein</fullName>
    </submittedName>
</protein>
<gene>
    <name evidence="1" type="ORF">MENTE1834_LOCUS4768</name>
</gene>
<name>A0ACB0XXG8_MELEN</name>